<proteinExistence type="predicted"/>
<organism evidence="1 2">
    <name type="scientific">Burkholderia stagnalis</name>
    <dbReference type="NCBI Taxonomy" id="1503054"/>
    <lineage>
        <taxon>Bacteria</taxon>
        <taxon>Pseudomonadati</taxon>
        <taxon>Pseudomonadota</taxon>
        <taxon>Betaproteobacteria</taxon>
        <taxon>Burkholderiales</taxon>
        <taxon>Burkholderiaceae</taxon>
        <taxon>Burkholderia</taxon>
        <taxon>Burkholderia cepacia complex</taxon>
    </lineage>
</organism>
<comment type="caution">
    <text evidence="1">The sequence shown here is derived from an EMBL/GenBank/DDBJ whole genome shotgun (WGS) entry which is preliminary data.</text>
</comment>
<protein>
    <submittedName>
        <fullName evidence="1">FAD-dependent oxidoreductase</fullName>
    </submittedName>
</protein>
<name>A0A6L3MYY9_9BURK</name>
<dbReference type="AlphaFoldDB" id="A0A6L3MYY9"/>
<dbReference type="Gene3D" id="3.40.30.120">
    <property type="match status" value="1"/>
</dbReference>
<sequence>AADAPVRAHGAAGWLLQHLRDGFAGVLFGLPGDAPALAQAVAGLALPVKPVLVVPRGQAQAVQGAPGVDVLEDVDGLAAQRYDAKPGTFYLLRPDQHVCARMRALDRQAVGDALARATCAA</sequence>
<reference evidence="1 2" key="1">
    <citation type="submission" date="2019-09" db="EMBL/GenBank/DDBJ databases">
        <title>Draft genome sequences of 48 bacterial type strains from the CCUG.</title>
        <authorList>
            <person name="Tunovic T."/>
            <person name="Pineiro-Iglesias B."/>
            <person name="Unosson C."/>
            <person name="Inganas E."/>
            <person name="Ohlen M."/>
            <person name="Cardew S."/>
            <person name="Jensie-Markopoulos S."/>
            <person name="Salva-Serra F."/>
            <person name="Jaen-Luchoro D."/>
            <person name="Karlsson R."/>
            <person name="Svensson-Stadler L."/>
            <person name="Chun J."/>
            <person name="Moore E."/>
        </authorList>
    </citation>
    <scope>NUCLEOTIDE SEQUENCE [LARGE SCALE GENOMIC DNA]</scope>
    <source>
        <strain evidence="1 2">CCUG 65686</strain>
    </source>
</reference>
<accession>A0A6L3MYY9</accession>
<dbReference type="EMBL" id="VZOK01000012">
    <property type="protein sequence ID" value="KAB0638822.1"/>
    <property type="molecule type" value="Genomic_DNA"/>
</dbReference>
<dbReference type="Proteomes" id="UP000473470">
    <property type="component" value="Unassembled WGS sequence"/>
</dbReference>
<gene>
    <name evidence="1" type="ORF">F7R25_10080</name>
</gene>
<evidence type="ECO:0000313" key="1">
    <source>
        <dbReference type="EMBL" id="KAB0638822.1"/>
    </source>
</evidence>
<feature type="non-terminal residue" evidence="1">
    <location>
        <position position="1"/>
    </location>
</feature>
<evidence type="ECO:0000313" key="2">
    <source>
        <dbReference type="Proteomes" id="UP000473470"/>
    </source>
</evidence>